<dbReference type="eggNOG" id="ENOG502RQ7C">
    <property type="taxonomic scope" value="Eukaryota"/>
</dbReference>
<dbReference type="OMA" id="WECKRIL"/>
<sequence length="573" mass="65937">MSSIPEIPGYYYDGEKRRYFKIVNGAVNSSSETKKYHNNAVEKEKRRLKYQNSRQESSLANSSSSQGSSSSSSSSPHTIAVEKSVEERRKILIKHTKEWHKSHTCPVLNLNNNSLWLRIKSGDVDVNNPYYVLDQTDLIRSSWTGTTPEKDERDALPQGTVEAQVNSSVMLMRNHDTWSSFRLYDFEEKRMKSLPDRSIETYLEQHGCIPADDLYAHNATGHTDSFQLLRIVETDISDFNWLFSFKTVFVDKEAVDNTRALLKFVYDKIQSQPPKVRQHFTVIFGLPLMTFDETFVSVDEMNNLLRSSESQEARSAALSAFLHRHEKDKTPFFEGSYLNPDSSYITHCLVTEDNSLVVVSDHYVVSISYSPSVHGTIEFKEFSCVHHKDIGSGEISQVFYDKQSIQLVKSSAILIFQVGDLSNGTGRKVKYETISKNYIPGRSAIYKLFLLGPGRYLSITSSKIYIYDHGSRHSMLVGHYFNDNNPRQFFLLSKDHLIINETEHDFRIFNLNRAHNNEAVVKIDFHYLKPGWFKDFYLANMVSMHSPNSRLKLGFSFLDSDDEQHSIFESHYI</sequence>
<evidence type="ECO:0000313" key="2">
    <source>
        <dbReference type="EMBL" id="EAZ62914.2"/>
    </source>
</evidence>
<dbReference type="RefSeq" id="XP_001386937.2">
    <property type="nucleotide sequence ID" value="XM_001386900.1"/>
</dbReference>
<evidence type="ECO:0000256" key="1">
    <source>
        <dbReference type="SAM" id="MobiDB-lite"/>
    </source>
</evidence>
<gene>
    <name evidence="2" type="ORF">PICST_29192</name>
</gene>
<keyword evidence="3" id="KW-1185">Reference proteome</keyword>
<accession>A3GI24</accession>
<dbReference type="OrthoDB" id="128867at2759"/>
<dbReference type="HOGENOM" id="CLU_028480_0_0_1"/>
<feature type="compositionally biased region" description="Basic and acidic residues" evidence="1">
    <location>
        <begin position="32"/>
        <end position="45"/>
    </location>
</feature>
<feature type="region of interest" description="Disordered" evidence="1">
    <location>
        <begin position="31"/>
        <end position="81"/>
    </location>
</feature>
<dbReference type="InParanoid" id="A3GI24"/>
<reference evidence="2 3" key="1">
    <citation type="journal article" date="2007" name="Nat. Biotechnol.">
        <title>Genome sequence of the lignocellulose-bioconverting and xylose-fermenting yeast Pichia stipitis.</title>
        <authorList>
            <person name="Jeffries T.W."/>
            <person name="Grigoriev I.V."/>
            <person name="Grimwood J."/>
            <person name="Laplaza J.M."/>
            <person name="Aerts A."/>
            <person name="Salamov A."/>
            <person name="Schmutz J."/>
            <person name="Lindquist E."/>
            <person name="Dehal P."/>
            <person name="Shapiro H."/>
            <person name="Jin Y.S."/>
            <person name="Passoth V."/>
            <person name="Richardson P.M."/>
        </authorList>
    </citation>
    <scope>NUCLEOTIDE SEQUENCE [LARGE SCALE GENOMIC DNA]</scope>
    <source>
        <strain evidence="3">ATCC 58785 / CBS 6054 / NBRC 10063 / NRRL Y-11545</strain>
    </source>
</reference>
<proteinExistence type="predicted"/>
<protein>
    <submittedName>
        <fullName evidence="2">Uncharacterized protein</fullName>
    </submittedName>
</protein>
<dbReference type="KEGG" id="pic:PICST_29192"/>
<evidence type="ECO:0000313" key="3">
    <source>
        <dbReference type="Proteomes" id="UP000002258"/>
    </source>
</evidence>
<dbReference type="EMBL" id="AAVQ01000002">
    <property type="protein sequence ID" value="EAZ62914.2"/>
    <property type="molecule type" value="Genomic_DNA"/>
</dbReference>
<dbReference type="AlphaFoldDB" id="A3GI24"/>
<dbReference type="Proteomes" id="UP000002258">
    <property type="component" value="Chromosome 1"/>
</dbReference>
<name>A3GI24_PICST</name>
<dbReference type="GeneID" id="4851923"/>
<feature type="compositionally biased region" description="Low complexity" evidence="1">
    <location>
        <begin position="57"/>
        <end position="75"/>
    </location>
</feature>
<organism evidence="2 3">
    <name type="scientific">Scheffersomyces stipitis (strain ATCC 58785 / CBS 6054 / NBRC 10063 / NRRL Y-11545)</name>
    <name type="common">Yeast</name>
    <name type="synonym">Pichia stipitis</name>
    <dbReference type="NCBI Taxonomy" id="322104"/>
    <lineage>
        <taxon>Eukaryota</taxon>
        <taxon>Fungi</taxon>
        <taxon>Dikarya</taxon>
        <taxon>Ascomycota</taxon>
        <taxon>Saccharomycotina</taxon>
        <taxon>Pichiomycetes</taxon>
        <taxon>Debaryomycetaceae</taxon>
        <taxon>Scheffersomyces</taxon>
    </lineage>
</organism>
<comment type="caution">
    <text evidence="2">The sequence shown here is derived from an EMBL/GenBank/DDBJ whole genome shotgun (WGS) entry which is preliminary data.</text>
</comment>